<evidence type="ECO:0000256" key="2">
    <source>
        <dbReference type="SAM" id="SignalP"/>
    </source>
</evidence>
<comment type="caution">
    <text evidence="3">The sequence shown here is derived from an EMBL/GenBank/DDBJ whole genome shotgun (WGS) entry which is preliminary data.</text>
</comment>
<dbReference type="PANTHER" id="PTHR31644:SF2">
    <property type="entry name" value="TRANSCRIPTIONAL ACTIVATOR ARO80-RELATED"/>
    <property type="match status" value="1"/>
</dbReference>
<feature type="region of interest" description="Disordered" evidence="1">
    <location>
        <begin position="105"/>
        <end position="135"/>
    </location>
</feature>
<proteinExistence type="predicted"/>
<reference evidence="3 4" key="1">
    <citation type="submission" date="2024-02" db="EMBL/GenBank/DDBJ databases">
        <title>De novo assembly and annotation of 12 fungi associated with fruit tree decline syndrome in Ontario, Canada.</title>
        <authorList>
            <person name="Sulman M."/>
            <person name="Ellouze W."/>
            <person name="Ilyukhin E."/>
        </authorList>
    </citation>
    <scope>NUCLEOTIDE SEQUENCE [LARGE SCALE GENOMIC DNA]</scope>
    <source>
        <strain evidence="3 4">M97-236</strain>
    </source>
</reference>
<dbReference type="Proteomes" id="UP001521222">
    <property type="component" value="Unassembled WGS sequence"/>
</dbReference>
<keyword evidence="2" id="KW-0732">Signal</keyword>
<feature type="compositionally biased region" description="Low complexity" evidence="1">
    <location>
        <begin position="118"/>
        <end position="135"/>
    </location>
</feature>
<gene>
    <name evidence="3" type="primary">ARO80_2</name>
    <name evidence="3" type="ORF">SLS59_006855</name>
</gene>
<dbReference type="EMBL" id="JAKIXB020000022">
    <property type="protein sequence ID" value="KAL1598568.1"/>
    <property type="molecule type" value="Genomic_DNA"/>
</dbReference>
<feature type="signal peptide" evidence="2">
    <location>
        <begin position="1"/>
        <end position="16"/>
    </location>
</feature>
<accession>A0ABR3R2C5</accession>
<evidence type="ECO:0000256" key="1">
    <source>
        <dbReference type="SAM" id="MobiDB-lite"/>
    </source>
</evidence>
<feature type="chain" id="PRO_5045477583" evidence="2">
    <location>
        <begin position="17"/>
        <end position="268"/>
    </location>
</feature>
<organism evidence="3 4">
    <name type="scientific">Nothophoma quercina</name>
    <dbReference type="NCBI Taxonomy" id="749835"/>
    <lineage>
        <taxon>Eukaryota</taxon>
        <taxon>Fungi</taxon>
        <taxon>Dikarya</taxon>
        <taxon>Ascomycota</taxon>
        <taxon>Pezizomycotina</taxon>
        <taxon>Dothideomycetes</taxon>
        <taxon>Pleosporomycetidae</taxon>
        <taxon>Pleosporales</taxon>
        <taxon>Pleosporineae</taxon>
        <taxon>Didymellaceae</taxon>
        <taxon>Nothophoma</taxon>
    </lineage>
</organism>
<protein>
    <submittedName>
        <fullName evidence="3">Zinc finger transcriptional activator</fullName>
    </submittedName>
</protein>
<dbReference type="PANTHER" id="PTHR31644">
    <property type="entry name" value="TRANSCRIPTIONAL ACTIVATOR ARO80-RELATED"/>
    <property type="match status" value="1"/>
</dbReference>
<evidence type="ECO:0000313" key="4">
    <source>
        <dbReference type="Proteomes" id="UP001521222"/>
    </source>
</evidence>
<sequence length="268" mass="27533">MSVAIILLKTFALGATEEDVAVSLALLSGAVDALRTSIVDDVHVGNRFADLVETLTHRIRSRFVRLAANGSTGISRAGSRSPISAPLMPPPAPLNPLASSYMGSTSTIFPQSHSHAHGTGTSVPGSPSLGLSASGRATPISQSLWGISAEPYDPNSNSISIMPPPGFNGFPHPSTPGGTNPSANNASNNQGNANTSGSNTNGTWNQWANNASSWGGANNDQDWLALPLDPLLDQWGAEINQTAMGPDVGGMDMLDILLNMGGPPGSTS</sequence>
<feature type="region of interest" description="Disordered" evidence="1">
    <location>
        <begin position="156"/>
        <end position="216"/>
    </location>
</feature>
<dbReference type="InterPro" id="IPR052780">
    <property type="entry name" value="AAA_Catabolism_Regulators"/>
</dbReference>
<name>A0ABR3R2C5_9PLEO</name>
<feature type="compositionally biased region" description="Low complexity" evidence="1">
    <location>
        <begin position="177"/>
        <end position="216"/>
    </location>
</feature>
<evidence type="ECO:0000313" key="3">
    <source>
        <dbReference type="EMBL" id="KAL1598568.1"/>
    </source>
</evidence>
<keyword evidence="4" id="KW-1185">Reference proteome</keyword>